<dbReference type="GO" id="GO:0004555">
    <property type="term" value="F:alpha,alpha-trehalase activity"/>
    <property type="evidence" value="ECO:0007669"/>
    <property type="project" value="UniProtKB-EC"/>
</dbReference>
<evidence type="ECO:0000313" key="9">
    <source>
        <dbReference type="EMBL" id="VDN40335.1"/>
    </source>
</evidence>
<comment type="similarity">
    <text evidence="2">Belongs to the glycosyl hydrolase 37 family.</text>
</comment>
<dbReference type="EMBL" id="UYRT01095595">
    <property type="protein sequence ID" value="VDN40335.1"/>
    <property type="molecule type" value="Genomic_DNA"/>
</dbReference>
<evidence type="ECO:0000256" key="4">
    <source>
        <dbReference type="ARBA" id="ARBA00019905"/>
    </source>
</evidence>
<dbReference type="OrthoDB" id="3542292at2759"/>
<dbReference type="GO" id="GO:0005993">
    <property type="term" value="P:trehalose catabolic process"/>
    <property type="evidence" value="ECO:0007669"/>
    <property type="project" value="TreeGrafter"/>
</dbReference>
<dbReference type="Gene3D" id="1.50.10.10">
    <property type="match status" value="1"/>
</dbReference>
<proteinExistence type="inferred from homology"/>
<organism evidence="9 10">
    <name type="scientific">Gongylonema pulchrum</name>
    <dbReference type="NCBI Taxonomy" id="637853"/>
    <lineage>
        <taxon>Eukaryota</taxon>
        <taxon>Metazoa</taxon>
        <taxon>Ecdysozoa</taxon>
        <taxon>Nematoda</taxon>
        <taxon>Chromadorea</taxon>
        <taxon>Rhabditida</taxon>
        <taxon>Spirurina</taxon>
        <taxon>Spiruromorpha</taxon>
        <taxon>Spiruroidea</taxon>
        <taxon>Gongylonematidae</taxon>
        <taxon>Gongylonema</taxon>
    </lineage>
</organism>
<dbReference type="InterPro" id="IPR012341">
    <property type="entry name" value="6hp_glycosidase-like_sf"/>
</dbReference>
<evidence type="ECO:0000256" key="3">
    <source>
        <dbReference type="ARBA" id="ARBA00012757"/>
    </source>
</evidence>
<keyword evidence="5" id="KW-0378">Hydrolase</keyword>
<dbReference type="AlphaFoldDB" id="A0A3P7NCS8"/>
<gene>
    <name evidence="9" type="ORF">GPUH_LOCUS22640</name>
</gene>
<evidence type="ECO:0000256" key="7">
    <source>
        <dbReference type="ARBA" id="ARBA00030473"/>
    </source>
</evidence>
<dbReference type="InterPro" id="IPR001661">
    <property type="entry name" value="Glyco_hydro_37"/>
</dbReference>
<dbReference type="EC" id="3.2.1.28" evidence="3"/>
<comment type="catalytic activity">
    <reaction evidence="1">
        <text>alpha,alpha-trehalose + H2O = alpha-D-glucose + beta-D-glucose</text>
        <dbReference type="Rhea" id="RHEA:32675"/>
        <dbReference type="ChEBI" id="CHEBI:15377"/>
        <dbReference type="ChEBI" id="CHEBI:15903"/>
        <dbReference type="ChEBI" id="CHEBI:16551"/>
        <dbReference type="ChEBI" id="CHEBI:17925"/>
        <dbReference type="EC" id="3.2.1.28"/>
    </reaction>
</comment>
<dbReference type="Proteomes" id="UP000271098">
    <property type="component" value="Unassembled WGS sequence"/>
</dbReference>
<dbReference type="PANTHER" id="PTHR23403">
    <property type="entry name" value="TREHALASE"/>
    <property type="match status" value="1"/>
</dbReference>
<sequence>MIRVQHAFIVPGGRFIEYYYWDAYWIIKGLLISGLLENAWMMIDNFAQFGFVPNGGRIYYLRRSQPPFLIPMAYEYFEATKNRSFIKEKYEFRSIVVNNHTVYVYRTRSNVPRPESYGIDILNSLSVEPSKRQQFFQVFFFIFPLPLLL</sequence>
<dbReference type="Pfam" id="PF01204">
    <property type="entry name" value="Trehalase"/>
    <property type="match status" value="1"/>
</dbReference>
<name>A0A3P7NCS8_9BILA</name>
<evidence type="ECO:0000256" key="8">
    <source>
        <dbReference type="ARBA" id="ARBA00031637"/>
    </source>
</evidence>
<keyword evidence="10" id="KW-1185">Reference proteome</keyword>
<dbReference type="PANTHER" id="PTHR23403:SF1">
    <property type="entry name" value="TREHALASE"/>
    <property type="match status" value="1"/>
</dbReference>
<evidence type="ECO:0000256" key="1">
    <source>
        <dbReference type="ARBA" id="ARBA00001576"/>
    </source>
</evidence>
<dbReference type="SUPFAM" id="SSF48208">
    <property type="entry name" value="Six-hairpin glycosidases"/>
    <property type="match status" value="1"/>
</dbReference>
<evidence type="ECO:0000256" key="5">
    <source>
        <dbReference type="ARBA" id="ARBA00022801"/>
    </source>
</evidence>
<evidence type="ECO:0000256" key="2">
    <source>
        <dbReference type="ARBA" id="ARBA00005615"/>
    </source>
</evidence>
<evidence type="ECO:0000313" key="10">
    <source>
        <dbReference type="Proteomes" id="UP000271098"/>
    </source>
</evidence>
<accession>A0A3P7NCS8</accession>
<evidence type="ECO:0000256" key="6">
    <source>
        <dbReference type="ARBA" id="ARBA00023295"/>
    </source>
</evidence>
<keyword evidence="6" id="KW-0326">Glycosidase</keyword>
<reference evidence="9 10" key="1">
    <citation type="submission" date="2018-11" db="EMBL/GenBank/DDBJ databases">
        <authorList>
            <consortium name="Pathogen Informatics"/>
        </authorList>
    </citation>
    <scope>NUCLEOTIDE SEQUENCE [LARGE SCALE GENOMIC DNA]</scope>
</reference>
<dbReference type="InterPro" id="IPR018232">
    <property type="entry name" value="Glyco_hydro_37_CS"/>
</dbReference>
<dbReference type="PROSITE" id="PS00927">
    <property type="entry name" value="TREHALASE_1"/>
    <property type="match status" value="1"/>
</dbReference>
<protein>
    <recommendedName>
        <fullName evidence="4">Trehalase</fullName>
        <ecNumber evidence="3">3.2.1.28</ecNumber>
    </recommendedName>
    <alternativeName>
        <fullName evidence="7">Alpha,alpha-trehalase</fullName>
    </alternativeName>
    <alternativeName>
        <fullName evidence="8">Alpha,alpha-trehalose glucohydrolase</fullName>
    </alternativeName>
</protein>
<dbReference type="InterPro" id="IPR008928">
    <property type="entry name" value="6-hairpin_glycosidase_sf"/>
</dbReference>